<accession>A0A1B7IQK4</accession>
<dbReference type="OrthoDB" id="9864679at2"/>
<keyword evidence="2" id="KW-1185">Reference proteome</keyword>
<evidence type="ECO:0000313" key="2">
    <source>
        <dbReference type="Proteomes" id="UP000078410"/>
    </source>
</evidence>
<protein>
    <submittedName>
        <fullName evidence="1">Uncharacterized protein</fullName>
    </submittedName>
</protein>
<proteinExistence type="predicted"/>
<name>A0A1B7IQK4_9ENTR</name>
<dbReference type="AlphaFoldDB" id="A0A1B7IQK4"/>
<sequence>MNAELAKPSFEWLVGKGKDYRVKVKGWSDGVNWCWNVYLLITPEHQYFDKEEAFFFDLPFHGGVTYDRINTVDWPEYRYEHQRPCRYREIGSDYAHLYDAFTEESPYDGIPFKVLKDAKELLSHLQAL</sequence>
<gene>
    <name evidence="1" type="ORF">M975_1924</name>
</gene>
<reference evidence="1 2" key="1">
    <citation type="submission" date="2016-04" db="EMBL/GenBank/DDBJ databases">
        <title>ATOL: Assembling a taxonomically balanced genome-scale reconstruction of the evolutionary history of the Enterobacteriaceae.</title>
        <authorList>
            <person name="Plunkett G.III."/>
            <person name="Neeno-Eckwall E.C."/>
            <person name="Glasner J.D."/>
            <person name="Perna N.T."/>
        </authorList>
    </citation>
    <scope>NUCLEOTIDE SEQUENCE [LARGE SCALE GENOMIC DNA]</scope>
    <source>
        <strain evidence="1 2">ATCC 51605</strain>
    </source>
</reference>
<dbReference type="PATRIC" id="fig|1354251.4.peg.1986"/>
<comment type="caution">
    <text evidence="1">The sequence shown here is derived from an EMBL/GenBank/DDBJ whole genome shotgun (WGS) entry which is preliminary data.</text>
</comment>
<dbReference type="RefSeq" id="WP_064558995.1">
    <property type="nucleotide sequence ID" value="NZ_LXER01000017.1"/>
</dbReference>
<evidence type="ECO:0000313" key="1">
    <source>
        <dbReference type="EMBL" id="OAT32032.1"/>
    </source>
</evidence>
<dbReference type="Proteomes" id="UP000078410">
    <property type="component" value="Unassembled WGS sequence"/>
</dbReference>
<dbReference type="EMBL" id="LXER01000017">
    <property type="protein sequence ID" value="OAT32032.1"/>
    <property type="molecule type" value="Genomic_DNA"/>
</dbReference>
<organism evidence="1 2">
    <name type="scientific">Buttiauxella brennerae ATCC 51605</name>
    <dbReference type="NCBI Taxonomy" id="1354251"/>
    <lineage>
        <taxon>Bacteria</taxon>
        <taxon>Pseudomonadati</taxon>
        <taxon>Pseudomonadota</taxon>
        <taxon>Gammaproteobacteria</taxon>
        <taxon>Enterobacterales</taxon>
        <taxon>Enterobacteriaceae</taxon>
        <taxon>Buttiauxella</taxon>
    </lineage>
</organism>